<protein>
    <submittedName>
        <fullName evidence="1">Heme oxygenase</fullName>
    </submittedName>
</protein>
<proteinExistence type="predicted"/>
<dbReference type="Gene3D" id="1.20.910.10">
    <property type="entry name" value="Heme oxygenase-like"/>
    <property type="match status" value="1"/>
</dbReference>
<evidence type="ECO:0000313" key="1">
    <source>
        <dbReference type="EMBL" id="SDG14439.1"/>
    </source>
</evidence>
<reference evidence="1 2" key="1">
    <citation type="submission" date="2016-10" db="EMBL/GenBank/DDBJ databases">
        <authorList>
            <person name="Varghese N."/>
            <person name="Submissions S."/>
        </authorList>
    </citation>
    <scope>NUCLEOTIDE SEQUENCE [LARGE SCALE GENOMIC DNA]</scope>
    <source>
        <strain evidence="1 2">DSM 18839</strain>
    </source>
</reference>
<dbReference type="AlphaFoldDB" id="A0A8G2BK13"/>
<dbReference type="EMBL" id="FNBW01000011">
    <property type="protein sequence ID" value="SDG14439.1"/>
    <property type="molecule type" value="Genomic_DNA"/>
</dbReference>
<accession>A0A8G2BK13</accession>
<dbReference type="SUPFAM" id="SSF48613">
    <property type="entry name" value="Heme oxygenase-like"/>
    <property type="match status" value="1"/>
</dbReference>
<dbReference type="InterPro" id="IPR016084">
    <property type="entry name" value="Haem_Oase-like_multi-hlx"/>
</dbReference>
<comment type="caution">
    <text evidence="1">The sequence shown here is derived from an EMBL/GenBank/DDBJ whole genome shotgun (WGS) entry which is preliminary data.</text>
</comment>
<dbReference type="CDD" id="cd19166">
    <property type="entry name" value="HemeO-bac"/>
    <property type="match status" value="1"/>
</dbReference>
<dbReference type="OrthoDB" id="9149607at2"/>
<sequence>MRLRDHLRQQTRPLHRRTEQLLDGLDIRTRSGLDRFLLVHHAAVMPIERRLAASTMAERWPFRLTDLIAQDLATRKLTPTQGVMAEQFQHAHPLGLCYVLGGSRLGARFLLKRLSGAEPAPRYLTRAPDHAIWPWTLSLLNSPEADAAPWDAVVNAAETAFASFADALTLVETSKESIDELAV</sequence>
<keyword evidence="2" id="KW-1185">Reference proteome</keyword>
<gene>
    <name evidence="1" type="ORF">SAMN05660686_03488</name>
</gene>
<evidence type="ECO:0000313" key="2">
    <source>
        <dbReference type="Proteomes" id="UP000198615"/>
    </source>
</evidence>
<dbReference type="RefSeq" id="WP_093152268.1">
    <property type="nucleotide sequence ID" value="NZ_FNBW01000011.1"/>
</dbReference>
<dbReference type="Proteomes" id="UP000198615">
    <property type="component" value="Unassembled WGS sequence"/>
</dbReference>
<name>A0A8G2BK13_9PROT</name>
<organism evidence="1 2">
    <name type="scientific">Thalassobaculum litoreum DSM 18839</name>
    <dbReference type="NCBI Taxonomy" id="1123362"/>
    <lineage>
        <taxon>Bacteria</taxon>
        <taxon>Pseudomonadati</taxon>
        <taxon>Pseudomonadota</taxon>
        <taxon>Alphaproteobacteria</taxon>
        <taxon>Rhodospirillales</taxon>
        <taxon>Thalassobaculaceae</taxon>
        <taxon>Thalassobaculum</taxon>
    </lineage>
</organism>